<accession>A0A4S4N8C3</accession>
<reference evidence="1 2" key="1">
    <citation type="submission" date="2019-04" db="EMBL/GenBank/DDBJ databases">
        <title>Lewinella litorea sp. nov., isolated from a marine sand.</title>
        <authorList>
            <person name="Yoon J.-H."/>
        </authorList>
    </citation>
    <scope>NUCLEOTIDE SEQUENCE [LARGE SCALE GENOMIC DNA]</scope>
    <source>
        <strain evidence="1 2">HSMS-39</strain>
    </source>
</reference>
<comment type="caution">
    <text evidence="1">The sequence shown here is derived from an EMBL/GenBank/DDBJ whole genome shotgun (WGS) entry which is preliminary data.</text>
</comment>
<dbReference type="RefSeq" id="WP_136460859.1">
    <property type="nucleotide sequence ID" value="NZ_SRSF01000030.1"/>
</dbReference>
<dbReference type="EMBL" id="SRSF01000030">
    <property type="protein sequence ID" value="THH34221.1"/>
    <property type="molecule type" value="Genomic_DNA"/>
</dbReference>
<dbReference type="AlphaFoldDB" id="A0A4S4N8C3"/>
<sequence length="159" mass="18271">MNKFDPNYKGLKDFSRIHVLTMHILSPLKDQSFLTVEYGLGNSRYVNINLEGNHRCIDIDIWISPSQLDCTLGASKSPCYEMESNLTEKLLTDYTNILSCIVHSDLKELLYKSGAVEIIDVVKNDIIFSYRPFSAAIFDLKREVKTWQYIPWAVQNGET</sequence>
<evidence type="ECO:0000313" key="2">
    <source>
        <dbReference type="Proteomes" id="UP000308528"/>
    </source>
</evidence>
<evidence type="ECO:0000313" key="1">
    <source>
        <dbReference type="EMBL" id="THH34221.1"/>
    </source>
</evidence>
<keyword evidence="2" id="KW-1185">Reference proteome</keyword>
<organism evidence="1 2">
    <name type="scientific">Neolewinella litorea</name>
    <dbReference type="NCBI Taxonomy" id="2562452"/>
    <lineage>
        <taxon>Bacteria</taxon>
        <taxon>Pseudomonadati</taxon>
        <taxon>Bacteroidota</taxon>
        <taxon>Saprospiria</taxon>
        <taxon>Saprospirales</taxon>
        <taxon>Lewinellaceae</taxon>
        <taxon>Neolewinella</taxon>
    </lineage>
</organism>
<gene>
    <name evidence="1" type="ORF">E4021_17910</name>
</gene>
<proteinExistence type="predicted"/>
<name>A0A4S4N8C3_9BACT</name>
<protein>
    <submittedName>
        <fullName evidence="1">Uncharacterized protein</fullName>
    </submittedName>
</protein>
<dbReference type="Proteomes" id="UP000308528">
    <property type="component" value="Unassembled WGS sequence"/>
</dbReference>